<comment type="caution">
    <text evidence="9">The sequence shown here is derived from an EMBL/GenBank/DDBJ whole genome shotgun (WGS) entry which is preliminary data.</text>
</comment>
<name>A0A261FS52_9BIFI</name>
<dbReference type="EMBL" id="MWWY01000054">
    <property type="protein sequence ID" value="OZG61977.1"/>
    <property type="molecule type" value="Genomic_DNA"/>
</dbReference>
<organism evidence="9 10">
    <name type="scientific">Bifidobacterium hapali</name>
    <dbReference type="NCBI Taxonomy" id="1630172"/>
    <lineage>
        <taxon>Bacteria</taxon>
        <taxon>Bacillati</taxon>
        <taxon>Actinomycetota</taxon>
        <taxon>Actinomycetes</taxon>
        <taxon>Bifidobacteriales</taxon>
        <taxon>Bifidobacteriaceae</taxon>
        <taxon>Bifidobacterium</taxon>
    </lineage>
</organism>
<dbReference type="InterPro" id="IPR035906">
    <property type="entry name" value="MetI-like_sf"/>
</dbReference>
<keyword evidence="5 7" id="KW-1133">Transmembrane helix</keyword>
<keyword evidence="2 7" id="KW-0813">Transport</keyword>
<keyword evidence="6 7" id="KW-0472">Membrane</keyword>
<feature type="transmembrane region" description="Helical" evidence="7">
    <location>
        <begin position="151"/>
        <end position="170"/>
    </location>
</feature>
<dbReference type="OrthoDB" id="61122at2"/>
<evidence type="ECO:0000256" key="7">
    <source>
        <dbReference type="RuleBase" id="RU363032"/>
    </source>
</evidence>
<evidence type="ECO:0000256" key="3">
    <source>
        <dbReference type="ARBA" id="ARBA00022475"/>
    </source>
</evidence>
<keyword evidence="4 7" id="KW-0812">Transmembrane</keyword>
<feature type="transmembrane region" description="Helical" evidence="7">
    <location>
        <begin position="21"/>
        <end position="43"/>
    </location>
</feature>
<feature type="transmembrane region" description="Helical" evidence="7">
    <location>
        <begin position="115"/>
        <end position="139"/>
    </location>
</feature>
<comment type="subcellular location">
    <subcellularLocation>
        <location evidence="1 7">Cell membrane</location>
        <topology evidence="1 7">Multi-pass membrane protein</topology>
    </subcellularLocation>
</comment>
<reference evidence="9 10" key="1">
    <citation type="journal article" date="2017" name="BMC Genomics">
        <title>Comparative genomic and phylogenomic analyses of the Bifidobacteriaceae family.</title>
        <authorList>
            <person name="Lugli G.A."/>
            <person name="Milani C."/>
            <person name="Turroni F."/>
            <person name="Duranti S."/>
            <person name="Mancabelli L."/>
            <person name="Mangifesta M."/>
            <person name="Ferrario C."/>
            <person name="Modesto M."/>
            <person name="Mattarelli P."/>
            <person name="Jiri K."/>
            <person name="van Sinderen D."/>
            <person name="Ventura M."/>
        </authorList>
    </citation>
    <scope>NUCLEOTIDE SEQUENCE [LARGE SCALE GENOMIC DNA]</scope>
    <source>
        <strain evidence="9 10">DSM 100202</strain>
    </source>
</reference>
<evidence type="ECO:0000256" key="1">
    <source>
        <dbReference type="ARBA" id="ARBA00004651"/>
    </source>
</evidence>
<evidence type="ECO:0000256" key="2">
    <source>
        <dbReference type="ARBA" id="ARBA00022448"/>
    </source>
</evidence>
<feature type="transmembrane region" description="Helical" evidence="7">
    <location>
        <begin position="191"/>
        <end position="215"/>
    </location>
</feature>
<keyword evidence="10" id="KW-1185">Reference proteome</keyword>
<evidence type="ECO:0000256" key="6">
    <source>
        <dbReference type="ARBA" id="ARBA00023136"/>
    </source>
</evidence>
<sequence>MNIHKVKTQRIGSPVGNVVRYVLLVLVLLMLAGPLVWEIALSLKGPKDNIWSMPPYLVPKDFTFSNYVNALRRIPIFTYMGNTVLVCIMSVCGNVIGASLAGYALGRLQFCGRRLIMGLVLFTMLIPGEGLIISVFLIVRSMGLQNTLIGLALPGLIGALNVLIMTNAFAAIPNELEEAAQIDGANLWQRFFNVCVPQVRGAMTVVGIFSFVGAWNDFLWPLIILSDESKYTLTVGLTRLKGTFVTDPRLIAAGAMMSLIPIIIMFICVQKYFFSGLQQGGIKG</sequence>
<keyword evidence="3" id="KW-1003">Cell membrane</keyword>
<dbReference type="GO" id="GO:0055085">
    <property type="term" value="P:transmembrane transport"/>
    <property type="evidence" value="ECO:0007669"/>
    <property type="project" value="InterPro"/>
</dbReference>
<dbReference type="PANTHER" id="PTHR43744">
    <property type="entry name" value="ABC TRANSPORTER PERMEASE PROTEIN MG189-RELATED-RELATED"/>
    <property type="match status" value="1"/>
</dbReference>
<comment type="similarity">
    <text evidence="7">Belongs to the binding-protein-dependent transport system permease family.</text>
</comment>
<gene>
    <name evidence="9" type="ORF">BHAP_2208</name>
</gene>
<evidence type="ECO:0000259" key="8">
    <source>
        <dbReference type="PROSITE" id="PS50928"/>
    </source>
</evidence>
<dbReference type="CDD" id="cd06261">
    <property type="entry name" value="TM_PBP2"/>
    <property type="match status" value="1"/>
</dbReference>
<evidence type="ECO:0000313" key="10">
    <source>
        <dbReference type="Proteomes" id="UP000216074"/>
    </source>
</evidence>
<accession>A0A261FS52</accession>
<proteinExistence type="inferred from homology"/>
<dbReference type="GO" id="GO:0005886">
    <property type="term" value="C:plasma membrane"/>
    <property type="evidence" value="ECO:0007669"/>
    <property type="project" value="UniProtKB-SubCell"/>
</dbReference>
<feature type="domain" description="ABC transmembrane type-1" evidence="8">
    <location>
        <begin position="80"/>
        <end position="268"/>
    </location>
</feature>
<dbReference type="Gene3D" id="1.10.3720.10">
    <property type="entry name" value="MetI-like"/>
    <property type="match status" value="1"/>
</dbReference>
<evidence type="ECO:0000256" key="4">
    <source>
        <dbReference type="ARBA" id="ARBA00022692"/>
    </source>
</evidence>
<dbReference type="PANTHER" id="PTHR43744:SF3">
    <property type="entry name" value="LACTOSE TRANSPORT SYSTEM PERMEASE PROTEIN LACG"/>
    <property type="match status" value="1"/>
</dbReference>
<feature type="transmembrane region" description="Helical" evidence="7">
    <location>
        <begin position="250"/>
        <end position="269"/>
    </location>
</feature>
<dbReference type="SUPFAM" id="SSF161098">
    <property type="entry name" value="MetI-like"/>
    <property type="match status" value="1"/>
</dbReference>
<evidence type="ECO:0000256" key="5">
    <source>
        <dbReference type="ARBA" id="ARBA00022989"/>
    </source>
</evidence>
<feature type="transmembrane region" description="Helical" evidence="7">
    <location>
        <begin position="76"/>
        <end position="103"/>
    </location>
</feature>
<dbReference type="PROSITE" id="PS50928">
    <property type="entry name" value="ABC_TM1"/>
    <property type="match status" value="1"/>
</dbReference>
<dbReference type="AlphaFoldDB" id="A0A261FS52"/>
<dbReference type="InterPro" id="IPR000515">
    <property type="entry name" value="MetI-like"/>
</dbReference>
<dbReference type="Pfam" id="PF00528">
    <property type="entry name" value="BPD_transp_1"/>
    <property type="match status" value="1"/>
</dbReference>
<evidence type="ECO:0000313" key="9">
    <source>
        <dbReference type="EMBL" id="OZG61977.1"/>
    </source>
</evidence>
<protein>
    <submittedName>
        <fullName evidence="9">ABC transporter permease</fullName>
    </submittedName>
</protein>
<dbReference type="RefSeq" id="WP_094730709.1">
    <property type="nucleotide sequence ID" value="NZ_MWWY01000054.1"/>
</dbReference>
<dbReference type="Proteomes" id="UP000216074">
    <property type="component" value="Unassembled WGS sequence"/>
</dbReference>